<dbReference type="PROSITE" id="PS01209">
    <property type="entry name" value="LDLRA_1"/>
    <property type="match status" value="1"/>
</dbReference>
<feature type="domain" description="Peptidase S1" evidence="16">
    <location>
        <begin position="1356"/>
        <end position="1544"/>
    </location>
</feature>
<evidence type="ECO:0000256" key="3">
    <source>
        <dbReference type="ARBA" id="ARBA00022692"/>
    </source>
</evidence>
<dbReference type="Gene3D" id="4.10.400.10">
    <property type="entry name" value="Low-density Lipoprotein Receptor"/>
    <property type="match status" value="3"/>
</dbReference>
<dbReference type="InterPro" id="IPR000859">
    <property type="entry name" value="CUB_dom"/>
</dbReference>
<accession>A0A8K1G521</accession>
<feature type="domain" description="CUB" evidence="14">
    <location>
        <begin position="316"/>
        <end position="433"/>
    </location>
</feature>
<evidence type="ECO:0000256" key="7">
    <source>
        <dbReference type="ARBA" id="ARBA00022989"/>
    </source>
</evidence>
<gene>
    <name evidence="17" type="ORF">HGM15179_015459</name>
</gene>
<keyword evidence="4 12" id="KW-0378">Hydrolase</keyword>
<feature type="domain" description="SEA" evidence="15">
    <location>
        <begin position="179"/>
        <end position="307"/>
    </location>
</feature>
<evidence type="ECO:0000256" key="13">
    <source>
        <dbReference type="SAM" id="Phobius"/>
    </source>
</evidence>
<comment type="caution">
    <text evidence="17">The sequence shown here is derived from an EMBL/GenBank/DDBJ whole genome shotgun (WGS) entry which is preliminary data.</text>
</comment>
<feature type="disulfide bond" evidence="11">
    <location>
        <begin position="652"/>
        <end position="667"/>
    </location>
</feature>
<evidence type="ECO:0000259" key="15">
    <source>
        <dbReference type="PROSITE" id="PS50024"/>
    </source>
</evidence>
<evidence type="ECO:0000259" key="16">
    <source>
        <dbReference type="PROSITE" id="PS50240"/>
    </source>
</evidence>
<dbReference type="InterPro" id="IPR023415">
    <property type="entry name" value="LDLR_class-A_CS"/>
</dbReference>
<dbReference type="Pfam" id="PF01390">
    <property type="entry name" value="SEA"/>
    <property type="match status" value="2"/>
</dbReference>
<evidence type="ECO:0000313" key="18">
    <source>
        <dbReference type="Proteomes" id="UP000796761"/>
    </source>
</evidence>
<feature type="disulfide bond" evidence="11">
    <location>
        <begin position="1278"/>
        <end position="1296"/>
    </location>
</feature>
<feature type="disulfide bond" evidence="11">
    <location>
        <begin position="632"/>
        <end position="644"/>
    </location>
</feature>
<name>A0A8K1G521_9PASS</name>
<dbReference type="Pfam" id="PF00089">
    <property type="entry name" value="Trypsin"/>
    <property type="match status" value="2"/>
</dbReference>
<evidence type="ECO:0000256" key="4">
    <source>
        <dbReference type="ARBA" id="ARBA00022801"/>
    </source>
</evidence>
<proteinExistence type="predicted"/>
<dbReference type="SUPFAM" id="SSF50494">
    <property type="entry name" value="Trypsin-like serine proteases"/>
    <property type="match status" value="2"/>
</dbReference>
<dbReference type="InterPro" id="IPR001254">
    <property type="entry name" value="Trypsin_dom"/>
</dbReference>
<evidence type="ECO:0000256" key="5">
    <source>
        <dbReference type="ARBA" id="ARBA00022825"/>
    </source>
</evidence>
<evidence type="ECO:0000256" key="12">
    <source>
        <dbReference type="RuleBase" id="RU363034"/>
    </source>
</evidence>
<dbReference type="InterPro" id="IPR000082">
    <property type="entry name" value="SEA_dom"/>
</dbReference>
<feature type="disulfide bond" evidence="11">
    <location>
        <begin position="1330"/>
        <end position="1345"/>
    </location>
</feature>
<feature type="disulfide bond" evidence="11">
    <location>
        <begin position="1290"/>
        <end position="1305"/>
    </location>
</feature>
<comment type="subcellular location">
    <subcellularLocation>
        <location evidence="1">Membrane</location>
        <topology evidence="1">Single-pass type II membrane protein</topology>
    </subcellularLocation>
</comment>
<keyword evidence="8 13" id="KW-0472">Membrane</keyword>
<feature type="transmembrane region" description="Helical" evidence="13">
    <location>
        <begin position="150"/>
        <end position="172"/>
    </location>
</feature>
<dbReference type="InterPro" id="IPR036055">
    <property type="entry name" value="LDL_receptor-like_sf"/>
</dbReference>
<dbReference type="InterPro" id="IPR036364">
    <property type="entry name" value="SEA_dom_sf"/>
</dbReference>
<dbReference type="Gene3D" id="3.30.70.960">
    <property type="entry name" value="SEA domain"/>
    <property type="match status" value="2"/>
</dbReference>
<keyword evidence="2 12" id="KW-0645">Protease</keyword>
<dbReference type="SUPFAM" id="SSF57424">
    <property type="entry name" value="LDL receptor-like module"/>
    <property type="match status" value="4"/>
</dbReference>
<evidence type="ECO:0000313" key="17">
    <source>
        <dbReference type="EMBL" id="TRZ11649.1"/>
    </source>
</evidence>
<protein>
    <recommendedName>
        <fullName evidence="19">Transmembrane protease serine 7</fullName>
    </recommendedName>
</protein>
<evidence type="ECO:0000256" key="2">
    <source>
        <dbReference type="ARBA" id="ARBA00022670"/>
    </source>
</evidence>
<organism evidence="17 18">
    <name type="scientific">Zosterops borbonicus</name>
    <dbReference type="NCBI Taxonomy" id="364589"/>
    <lineage>
        <taxon>Eukaryota</taxon>
        <taxon>Metazoa</taxon>
        <taxon>Chordata</taxon>
        <taxon>Craniata</taxon>
        <taxon>Vertebrata</taxon>
        <taxon>Euteleostomi</taxon>
        <taxon>Archelosauria</taxon>
        <taxon>Archosauria</taxon>
        <taxon>Dinosauria</taxon>
        <taxon>Saurischia</taxon>
        <taxon>Theropoda</taxon>
        <taxon>Coelurosauria</taxon>
        <taxon>Aves</taxon>
        <taxon>Neognathae</taxon>
        <taxon>Neoaves</taxon>
        <taxon>Telluraves</taxon>
        <taxon>Australaves</taxon>
        <taxon>Passeriformes</taxon>
        <taxon>Sylvioidea</taxon>
        <taxon>Zosteropidae</taxon>
        <taxon>Zosterops</taxon>
    </lineage>
</organism>
<feature type="disulfide bond" evidence="11">
    <location>
        <begin position="557"/>
        <end position="569"/>
    </location>
</feature>
<dbReference type="InterPro" id="IPR009003">
    <property type="entry name" value="Peptidase_S1_PA"/>
</dbReference>
<dbReference type="InterPro" id="IPR018114">
    <property type="entry name" value="TRYPSIN_HIS"/>
</dbReference>
<dbReference type="PROSITE" id="PS00134">
    <property type="entry name" value="TRYPSIN_HIS"/>
    <property type="match status" value="2"/>
</dbReference>
<dbReference type="SUPFAM" id="SSF82671">
    <property type="entry name" value="SEA domain"/>
    <property type="match status" value="2"/>
</dbReference>
<dbReference type="GO" id="GO:0006508">
    <property type="term" value="P:proteolysis"/>
    <property type="evidence" value="ECO:0007669"/>
    <property type="project" value="UniProtKB-KW"/>
</dbReference>
<dbReference type="PROSITE" id="PS50068">
    <property type="entry name" value="LDLRA_2"/>
    <property type="match status" value="5"/>
</dbReference>
<feature type="domain" description="SEA" evidence="15">
    <location>
        <begin position="902"/>
        <end position="1023"/>
    </location>
</feature>
<dbReference type="Gene3D" id="2.60.120.290">
    <property type="entry name" value="Spermadhesin, CUB domain"/>
    <property type="match status" value="4"/>
</dbReference>
<dbReference type="InterPro" id="IPR033116">
    <property type="entry name" value="TRYPSIN_SER"/>
</dbReference>
<feature type="domain" description="CUB" evidence="14">
    <location>
        <begin position="1036"/>
        <end position="1151"/>
    </location>
</feature>
<dbReference type="CDD" id="cd00190">
    <property type="entry name" value="Tryp_SPc"/>
    <property type="match status" value="2"/>
</dbReference>
<keyword evidence="9 11" id="KW-1015">Disulfide bond</keyword>
<dbReference type="PROSITE" id="PS50240">
    <property type="entry name" value="TRYPSIN_DOM"/>
    <property type="match status" value="2"/>
</dbReference>
<dbReference type="Gene3D" id="2.40.10.10">
    <property type="entry name" value="Trypsin-like serine proteases"/>
    <property type="match status" value="4"/>
</dbReference>
<comment type="caution">
    <text evidence="11">Lacks conserved residue(s) required for the propagation of feature annotation.</text>
</comment>
<dbReference type="FunFam" id="2.60.120.290:FF:000033">
    <property type="entry name" value="Transmembrane protease serine 7"/>
    <property type="match status" value="1"/>
</dbReference>
<evidence type="ECO:0000256" key="6">
    <source>
        <dbReference type="ARBA" id="ARBA00022968"/>
    </source>
</evidence>
<evidence type="ECO:0000256" key="8">
    <source>
        <dbReference type="ARBA" id="ARBA00023136"/>
    </source>
</evidence>
<dbReference type="FunFam" id="2.40.10.10:FF:000003">
    <property type="entry name" value="Transmembrane serine protease 3"/>
    <property type="match status" value="2"/>
</dbReference>
<dbReference type="PROSITE" id="PS50024">
    <property type="entry name" value="SEA"/>
    <property type="match status" value="2"/>
</dbReference>
<dbReference type="InterPro" id="IPR043504">
    <property type="entry name" value="Peptidase_S1_PA_chymotrypsin"/>
</dbReference>
<dbReference type="PROSITE" id="PS01180">
    <property type="entry name" value="CUB"/>
    <property type="match status" value="4"/>
</dbReference>
<feature type="domain" description="CUB" evidence="14">
    <location>
        <begin position="1156"/>
        <end position="1265"/>
    </location>
</feature>
<feature type="disulfide bond" evidence="11">
    <location>
        <begin position="1310"/>
        <end position="1322"/>
    </location>
</feature>
<dbReference type="SMART" id="SM00020">
    <property type="entry name" value="Tryp_SPc"/>
    <property type="match status" value="2"/>
</dbReference>
<dbReference type="InterPro" id="IPR002172">
    <property type="entry name" value="LDrepeatLR_classA_rpt"/>
</dbReference>
<sequence>MDVDIESFISKFADDTKLEACGRQEGSAERLGIVGWMGRVHDECMWLKVYVAGQCPGRKEPGGSGQQQLNMSQQCALVAKRANGILACIRNGVASRSREVILPLYSALAANISVQMVSAEDKLAKRILARKKHDKLKKKDKLLWNFQNKIILFTLILFILGVVTWTLLWLFIVQAENKDALYFVGLFRVANIEFLPEYRQKESKEFLSMAQTVQHVMNLVYTTSSFSKFYKQSTVSEVSNNNNGGLLIHFWIVFVVPQAKGQVLCEDCVAAILKDSIQTSIINRTSVGSLQGLAVDMDSIVLSAGLRSDYWSTTGTGTNCMYDLYADRLHEHFPLDARATSEGTICYFKLIASVGHLIRLSIVSLQIGADNCITDSLTIYDSLMPIKDKMLYRACEPADSLVSLVSTNNLMLVVFKAAQVKEQKEFHGYFEVITQERCGKAIVTKGEIGYEGRLTTPYYPSYYPPKCLCAWNFQTPQKSLGIALKFHNYTISEKNIKGCERGWWKINERMYCGYYVDHQTVFHITSSAVSVELQCSSKVSEKPLLVEYGSYNITQPCPPGHFKCSTGLCIQQMQRCDGINNCFDESDELSCVVPEWNCNSSFAIQDNLLACDGVSDCENGKDEQNCTHSIPCTNHAFKCRNNICIRKQYARCDGTVDCVDGSDESSCSCGSSKISSLISRIVGGSNTEEGEWPWQVSLHFVGTAYCGASVISKEWLVSAAHCFQGSKLADPRAWRAHLGMQMQGRAKFVSAVRRIVVHEFYNSRNYDYDIALLQLSTPWPDTMGHLIQPICLPPSSHRARRGDRCWITGWGQKQEADDEGSAVLQKAEVEIIDQTLCHSTYGIITARMFCAGLSSGKRDGCKGDSGGPLSCQRNGDGKWFLTGVVSWGYGCGRPNFPAPAFSFIYIGGSVEIPNLTYTNDLGDPTSQKFLLQAKAIQNYLAETYEFSFLGKYYLKSVVAAFSEGESGLQAYFWNIFWAPQDMVVSLKKLTPLEQKEICNKQAAPLFSSGEEDFDHVTMELFVSDSTEYDVMLKSAVSFDLYARPGNNRTLTLMNPKKSFYQWRLRVPSNYVVRLVVITLPGVTPESCASHHLSAYDFLLPLQNKIITRWCGPGAWTPSVVRLTSSSNVMLLTFSLDRRGESNMLKAHFNAIPKIICGGHYISWNGTLSSPYYPGYYPPNIDCTWIIKAPLPGYKLSLKILVIQIQEKSPGSSKCDKDWLEIDGVRYCKALSENNRNREYGYSVAINFHSDELVTHRGFYIEYKAFSHTDRCNPEQLNCGDGKCKPQYRSCKDDDSCGQDSDGKNCSYKSCSPYAYKCLNGKCLLKPNPECDGKRDCTDGSDEMSCGVVTFLKKSRIVGGEDARSEKWPWQASLQMGSHGHVCGASVISNRWLVSAAHCFLDSDSVRYSVPTGWRAYMGSHTINEKSNRVAMRSIIRIIVHPQYDQSISDYDIALLEMEKPVLFNELVQPICLPSTSRVFLYGTVCYVTGWGAIKENSHLAKTLQEARVRMINQSVCNKLYDDLITSRMLCAGNLNGGVDACQGNFCKIAAHDGSNFFNTIDYL</sequence>
<evidence type="ECO:0000259" key="14">
    <source>
        <dbReference type="PROSITE" id="PS01180"/>
    </source>
</evidence>
<evidence type="ECO:0000256" key="10">
    <source>
        <dbReference type="ARBA" id="ARBA00023180"/>
    </source>
</evidence>
<feature type="domain" description="CUB" evidence="14">
    <location>
        <begin position="438"/>
        <end position="551"/>
    </location>
</feature>
<evidence type="ECO:0000256" key="11">
    <source>
        <dbReference type="PROSITE-ProRule" id="PRU00124"/>
    </source>
</evidence>
<keyword evidence="5 12" id="KW-0720">Serine protease</keyword>
<dbReference type="PANTHER" id="PTHR24252:SF12">
    <property type="entry name" value="TRANSMEMBRANE SERINE PROTEASE 7"/>
    <property type="match status" value="1"/>
</dbReference>
<dbReference type="Pfam" id="PF00431">
    <property type="entry name" value="CUB"/>
    <property type="match status" value="2"/>
</dbReference>
<keyword evidence="18" id="KW-1185">Reference proteome</keyword>
<dbReference type="Pfam" id="PF00057">
    <property type="entry name" value="Ldl_recept_a"/>
    <property type="match status" value="3"/>
</dbReference>
<dbReference type="SUPFAM" id="SSF49854">
    <property type="entry name" value="Spermadhesin, CUB domain"/>
    <property type="match status" value="4"/>
</dbReference>
<feature type="disulfide bond" evidence="11">
    <location>
        <begin position="564"/>
        <end position="582"/>
    </location>
</feature>
<feature type="domain" description="Peptidase S1" evidence="16">
    <location>
        <begin position="681"/>
        <end position="945"/>
    </location>
</feature>
<dbReference type="InterPro" id="IPR035914">
    <property type="entry name" value="Sperma_CUB_dom_sf"/>
</dbReference>
<dbReference type="SMART" id="SM00042">
    <property type="entry name" value="CUB"/>
    <property type="match status" value="3"/>
</dbReference>
<dbReference type="GO" id="GO:0016020">
    <property type="term" value="C:membrane"/>
    <property type="evidence" value="ECO:0007669"/>
    <property type="project" value="UniProtKB-SubCell"/>
</dbReference>
<dbReference type="Proteomes" id="UP000796761">
    <property type="component" value="Unassembled WGS sequence"/>
</dbReference>
<dbReference type="GO" id="GO:0004252">
    <property type="term" value="F:serine-type endopeptidase activity"/>
    <property type="evidence" value="ECO:0007669"/>
    <property type="project" value="InterPro"/>
</dbReference>
<evidence type="ECO:0000256" key="9">
    <source>
        <dbReference type="ARBA" id="ARBA00023157"/>
    </source>
</evidence>
<feature type="disulfide bond" evidence="11">
    <location>
        <begin position="576"/>
        <end position="591"/>
    </location>
</feature>
<dbReference type="CDD" id="cd00112">
    <property type="entry name" value="LDLa"/>
    <property type="match status" value="3"/>
</dbReference>
<dbReference type="CDD" id="cd00041">
    <property type="entry name" value="CUB"/>
    <property type="match status" value="1"/>
</dbReference>
<dbReference type="PRINTS" id="PR00261">
    <property type="entry name" value="LDLRECEPTOR"/>
</dbReference>
<reference evidence="17" key="1">
    <citation type="submission" date="2019-04" db="EMBL/GenBank/DDBJ databases">
        <title>Genome assembly of Zosterops borbonicus 15179.</title>
        <authorList>
            <person name="Leroy T."/>
            <person name="Anselmetti Y."/>
            <person name="Tilak M.-K."/>
            <person name="Nabholz B."/>
        </authorList>
    </citation>
    <scope>NUCLEOTIDE SEQUENCE</scope>
    <source>
        <strain evidence="17">HGM_15179</strain>
        <tissue evidence="17">Muscle</tissue>
    </source>
</reference>
<dbReference type="SMART" id="SM00192">
    <property type="entry name" value="LDLa"/>
    <property type="match status" value="5"/>
</dbReference>
<keyword evidence="6" id="KW-0735">Signal-anchor</keyword>
<keyword evidence="10" id="KW-0325">Glycoprotein</keyword>
<dbReference type="PROSITE" id="PS00135">
    <property type="entry name" value="TRYPSIN_SER"/>
    <property type="match status" value="1"/>
</dbReference>
<keyword evidence="7 13" id="KW-1133">Transmembrane helix</keyword>
<feature type="disulfide bond" evidence="11">
    <location>
        <begin position="611"/>
        <end position="626"/>
    </location>
</feature>
<evidence type="ECO:0000256" key="1">
    <source>
        <dbReference type="ARBA" id="ARBA00004606"/>
    </source>
</evidence>
<dbReference type="PANTHER" id="PTHR24252">
    <property type="entry name" value="ACROSIN-RELATED"/>
    <property type="match status" value="1"/>
</dbReference>
<evidence type="ECO:0008006" key="19">
    <source>
        <dbReference type="Google" id="ProtNLM"/>
    </source>
</evidence>
<dbReference type="OrthoDB" id="414661at2759"/>
<keyword evidence="3 13" id="KW-0812">Transmembrane</keyword>
<dbReference type="EMBL" id="SWJQ01000681">
    <property type="protein sequence ID" value="TRZ11649.1"/>
    <property type="molecule type" value="Genomic_DNA"/>
</dbReference>
<feature type="disulfide bond" evidence="11">
    <location>
        <begin position="1271"/>
        <end position="1283"/>
    </location>
</feature>
<dbReference type="FunFam" id="4.10.400.10:FF:000065">
    <property type="entry name" value="Transmembrane protease serine 7"/>
    <property type="match status" value="1"/>
</dbReference>